<dbReference type="Proteomes" id="UP000503399">
    <property type="component" value="Chromosome"/>
</dbReference>
<proteinExistence type="predicted"/>
<sequence length="208" mass="22598">MLAAAGAALLVGGAWPLLRPGTVQATRTLEPDQVVRFRVIAAGDSPWDQAVKLDVRDAVLTRLEPVLARVHTRAGALAALRAGLPALRRTVAGVLARQRVSYGARVALTRTWFPARVYGSLVLPAGRYRALLVVLGRGSGHNWWCVLFPSLCFVDLTNAVAVPAVAPAAPPPPLPPAWRPPARRLVVRWGWPRRLRLGGWWRGLGRVF</sequence>
<reference evidence="1 2" key="1">
    <citation type="submission" date="2020-02" db="EMBL/GenBank/DDBJ databases">
        <authorList>
            <person name="Hogendoorn C."/>
        </authorList>
    </citation>
    <scope>NUCLEOTIDE SEQUENCE [LARGE SCALE GENOMIC DNA]</scope>
    <source>
        <strain evidence="1">R501</strain>
    </source>
</reference>
<evidence type="ECO:0000313" key="2">
    <source>
        <dbReference type="Proteomes" id="UP000503399"/>
    </source>
</evidence>
<dbReference type="Pfam" id="PF09551">
    <property type="entry name" value="Spore_II_R"/>
    <property type="match status" value="1"/>
</dbReference>
<dbReference type="KEGG" id="hfv:R50_0970"/>
<dbReference type="EMBL" id="LR778114">
    <property type="protein sequence ID" value="CAB1128476.1"/>
    <property type="molecule type" value="Genomic_DNA"/>
</dbReference>
<dbReference type="InterPro" id="IPR014202">
    <property type="entry name" value="Spore_II_R"/>
</dbReference>
<protein>
    <submittedName>
        <fullName evidence="1">Stage II sporulation protein R</fullName>
    </submittedName>
</protein>
<gene>
    <name evidence="1" type="primary">spoIIR</name>
    <name evidence="1" type="ORF">R50_0970</name>
</gene>
<keyword evidence="2" id="KW-1185">Reference proteome</keyword>
<dbReference type="AlphaFoldDB" id="A0A6F8ZEQ1"/>
<name>A0A6F8ZEQ1_9FIRM</name>
<evidence type="ECO:0000313" key="1">
    <source>
        <dbReference type="EMBL" id="CAB1128476.1"/>
    </source>
</evidence>
<accession>A0A6F8ZEQ1</accession>
<organism evidence="1 2">
    <name type="scientific">Candidatus Hydrogenisulfobacillus filiaventi</name>
    <dbReference type="NCBI Taxonomy" id="2707344"/>
    <lineage>
        <taxon>Bacteria</taxon>
        <taxon>Bacillati</taxon>
        <taxon>Bacillota</taxon>
        <taxon>Clostridia</taxon>
        <taxon>Eubacteriales</taxon>
        <taxon>Clostridiales Family XVII. Incertae Sedis</taxon>
        <taxon>Candidatus Hydrogenisulfobacillus</taxon>
    </lineage>
</organism>